<accession>A0A1M7KLT3</accession>
<gene>
    <name evidence="2" type="ORF">SAMN05216179_0767</name>
</gene>
<name>A0A1M7KLT3_9BACI</name>
<dbReference type="Pfam" id="PF04854">
    <property type="entry name" value="DUF624"/>
    <property type="match status" value="1"/>
</dbReference>
<keyword evidence="1" id="KW-1133">Transmembrane helix</keyword>
<proteinExistence type="predicted"/>
<evidence type="ECO:0000313" key="2">
    <source>
        <dbReference type="EMBL" id="SHM66314.1"/>
    </source>
</evidence>
<dbReference type="AlphaFoldDB" id="A0A1M7KLT3"/>
<feature type="transmembrane region" description="Helical" evidence="1">
    <location>
        <begin position="78"/>
        <end position="97"/>
    </location>
</feature>
<dbReference type="EMBL" id="FRCZ01000001">
    <property type="protein sequence ID" value="SHM66314.1"/>
    <property type="molecule type" value="Genomic_DNA"/>
</dbReference>
<feature type="transmembrane region" description="Helical" evidence="1">
    <location>
        <begin position="146"/>
        <end position="171"/>
    </location>
</feature>
<dbReference type="STRING" id="1027249.SAMN05216179_0767"/>
<sequence length="204" mass="23461">MHKGINVYIGIGEWLFKIILLNLYWFLFTVLGLLFLGLFPATVALFATIRQDLKSEDDSKLFKTFISYYKSEFIKGNILGYLFVLIMGILFINIRILGNIEFSTLNSSLMIVTYILMGIVFLVSLYIFPIYVHYNLSIIGYIKYSAVLFIGKPLQTLFLLLSLAVLCYFFYQFPGFIPAISGSLIAYIIMRVSYSSFQIEEKQS</sequence>
<evidence type="ECO:0000256" key="1">
    <source>
        <dbReference type="SAM" id="Phobius"/>
    </source>
</evidence>
<feature type="transmembrane region" description="Helical" evidence="1">
    <location>
        <begin position="177"/>
        <end position="194"/>
    </location>
</feature>
<organism evidence="2 3">
    <name type="scientific">Gracilibacillus kekensis</name>
    <dbReference type="NCBI Taxonomy" id="1027249"/>
    <lineage>
        <taxon>Bacteria</taxon>
        <taxon>Bacillati</taxon>
        <taxon>Bacillota</taxon>
        <taxon>Bacilli</taxon>
        <taxon>Bacillales</taxon>
        <taxon>Bacillaceae</taxon>
        <taxon>Gracilibacillus</taxon>
    </lineage>
</organism>
<dbReference type="OrthoDB" id="2182676at2"/>
<feature type="transmembrane region" description="Helical" evidence="1">
    <location>
        <begin position="23"/>
        <end position="47"/>
    </location>
</feature>
<evidence type="ECO:0000313" key="3">
    <source>
        <dbReference type="Proteomes" id="UP000184184"/>
    </source>
</evidence>
<feature type="transmembrane region" description="Helical" evidence="1">
    <location>
        <begin position="109"/>
        <end position="134"/>
    </location>
</feature>
<reference evidence="2 3" key="1">
    <citation type="submission" date="2016-11" db="EMBL/GenBank/DDBJ databases">
        <authorList>
            <person name="Jaros S."/>
            <person name="Januszkiewicz K."/>
            <person name="Wedrychowicz H."/>
        </authorList>
    </citation>
    <scope>NUCLEOTIDE SEQUENCE [LARGE SCALE GENOMIC DNA]</scope>
    <source>
        <strain evidence="2 3">CGMCC 1.10681</strain>
    </source>
</reference>
<keyword evidence="1" id="KW-0812">Transmembrane</keyword>
<dbReference type="Proteomes" id="UP000184184">
    <property type="component" value="Unassembled WGS sequence"/>
</dbReference>
<keyword evidence="3" id="KW-1185">Reference proteome</keyword>
<dbReference type="InterPro" id="IPR006938">
    <property type="entry name" value="DUF624"/>
</dbReference>
<protein>
    <submittedName>
        <fullName evidence="2">Uncharacterized membrane protein YesL</fullName>
    </submittedName>
</protein>
<keyword evidence="1" id="KW-0472">Membrane</keyword>
<dbReference type="RefSeq" id="WP_073199776.1">
    <property type="nucleotide sequence ID" value="NZ_FRCZ01000001.1"/>
</dbReference>